<dbReference type="InterPro" id="IPR036909">
    <property type="entry name" value="Cyt_c-like_dom_sf"/>
</dbReference>
<keyword evidence="1" id="KW-0813">Transport</keyword>
<evidence type="ECO:0000256" key="5">
    <source>
        <dbReference type="ARBA" id="ARBA00023004"/>
    </source>
</evidence>
<dbReference type="SUPFAM" id="SSF46626">
    <property type="entry name" value="Cytochrome c"/>
    <property type="match status" value="1"/>
</dbReference>
<keyword evidence="5 6" id="KW-0408">Iron</keyword>
<comment type="caution">
    <text evidence="8">The sequence shown here is derived from an EMBL/GenBank/DDBJ whole genome shotgun (WGS) entry which is preliminary data.</text>
</comment>
<keyword evidence="2 6" id="KW-0349">Heme</keyword>
<evidence type="ECO:0000256" key="6">
    <source>
        <dbReference type="PROSITE-ProRule" id="PRU00433"/>
    </source>
</evidence>
<keyword evidence="9" id="KW-1185">Reference proteome</keyword>
<sequence length="149" mass="15401">MARFVVMALMMISYLPRIVLGSLLLAGLGGCQSADTTHATPAVSVSPAGTTVVTATDSAGVPTAIVSTLNQDALAAGHAIYTQRCAVCHGEDGRKGANGAHDLTKSNLNTTGRIYMVKNGLGKMPGFKDQLSDAEMEQVVAYSLTLTSD</sequence>
<name>A0ABS3T8P7_9BACT</name>
<organism evidence="8 9">
    <name type="scientific">Hymenobacter defluvii</name>
    <dbReference type="NCBI Taxonomy" id="2054411"/>
    <lineage>
        <taxon>Bacteria</taxon>
        <taxon>Pseudomonadati</taxon>
        <taxon>Bacteroidota</taxon>
        <taxon>Cytophagia</taxon>
        <taxon>Cytophagales</taxon>
        <taxon>Hymenobacteraceae</taxon>
        <taxon>Hymenobacter</taxon>
    </lineage>
</organism>
<evidence type="ECO:0000313" key="9">
    <source>
        <dbReference type="Proteomes" id="UP000670527"/>
    </source>
</evidence>
<feature type="domain" description="Cytochrome c" evidence="7">
    <location>
        <begin position="72"/>
        <end position="147"/>
    </location>
</feature>
<gene>
    <name evidence="8" type="ORF">J4D97_05100</name>
</gene>
<keyword evidence="3 6" id="KW-0479">Metal-binding</keyword>
<dbReference type="EMBL" id="JAGETX010000002">
    <property type="protein sequence ID" value="MBO3270020.1"/>
    <property type="molecule type" value="Genomic_DNA"/>
</dbReference>
<evidence type="ECO:0000256" key="3">
    <source>
        <dbReference type="ARBA" id="ARBA00022723"/>
    </source>
</evidence>
<dbReference type="PANTHER" id="PTHR33751">
    <property type="entry name" value="CBB3-TYPE CYTOCHROME C OXIDASE SUBUNIT FIXP"/>
    <property type="match status" value="1"/>
</dbReference>
<evidence type="ECO:0000256" key="4">
    <source>
        <dbReference type="ARBA" id="ARBA00022982"/>
    </source>
</evidence>
<dbReference type="PANTHER" id="PTHR33751:SF1">
    <property type="entry name" value="CBB3-TYPE CYTOCHROME C OXIDASE SUBUNIT FIXP"/>
    <property type="match status" value="1"/>
</dbReference>
<dbReference type="PROSITE" id="PS51257">
    <property type="entry name" value="PROKAR_LIPOPROTEIN"/>
    <property type="match status" value="1"/>
</dbReference>
<dbReference type="Gene3D" id="1.10.760.10">
    <property type="entry name" value="Cytochrome c-like domain"/>
    <property type="match status" value="1"/>
</dbReference>
<dbReference type="PROSITE" id="PS51007">
    <property type="entry name" value="CYTC"/>
    <property type="match status" value="1"/>
</dbReference>
<dbReference type="Proteomes" id="UP000670527">
    <property type="component" value="Unassembled WGS sequence"/>
</dbReference>
<dbReference type="PRINTS" id="PR00605">
    <property type="entry name" value="CYTCHROMECIC"/>
</dbReference>
<proteinExistence type="predicted"/>
<accession>A0ABS3T8P7</accession>
<dbReference type="InterPro" id="IPR050597">
    <property type="entry name" value="Cytochrome_c_Oxidase_Subunit"/>
</dbReference>
<evidence type="ECO:0000259" key="7">
    <source>
        <dbReference type="PROSITE" id="PS51007"/>
    </source>
</evidence>
<dbReference type="InterPro" id="IPR009056">
    <property type="entry name" value="Cyt_c-like_dom"/>
</dbReference>
<protein>
    <submittedName>
        <fullName evidence="8">Cytochrome c</fullName>
    </submittedName>
</protein>
<evidence type="ECO:0000256" key="1">
    <source>
        <dbReference type="ARBA" id="ARBA00022448"/>
    </source>
</evidence>
<evidence type="ECO:0000313" key="8">
    <source>
        <dbReference type="EMBL" id="MBO3270020.1"/>
    </source>
</evidence>
<dbReference type="Pfam" id="PF13442">
    <property type="entry name" value="Cytochrome_CBB3"/>
    <property type="match status" value="1"/>
</dbReference>
<dbReference type="InterPro" id="IPR008168">
    <property type="entry name" value="Cyt_C_IC"/>
</dbReference>
<keyword evidence="4" id="KW-0249">Electron transport</keyword>
<evidence type="ECO:0000256" key="2">
    <source>
        <dbReference type="ARBA" id="ARBA00022617"/>
    </source>
</evidence>
<reference evidence="8 9" key="1">
    <citation type="submission" date="2021-03" db="EMBL/GenBank/DDBJ databases">
        <authorList>
            <person name="Kim M.K."/>
        </authorList>
    </citation>
    <scope>NUCLEOTIDE SEQUENCE [LARGE SCALE GENOMIC DNA]</scope>
    <source>
        <strain evidence="8 9">BT507</strain>
    </source>
</reference>